<name>A0ABQ6PMH4_9BACT</name>
<dbReference type="InterPro" id="IPR005804">
    <property type="entry name" value="FA_desaturase_dom"/>
</dbReference>
<evidence type="ECO:0000313" key="14">
    <source>
        <dbReference type="EMBL" id="GMQ29159.1"/>
    </source>
</evidence>
<keyword evidence="15" id="KW-1185">Reference proteome</keyword>
<keyword evidence="8" id="KW-0560">Oxidoreductase</keyword>
<keyword evidence="7 12" id="KW-1133">Transmembrane helix</keyword>
<dbReference type="Proteomes" id="UP001338309">
    <property type="component" value="Unassembled WGS sequence"/>
</dbReference>
<evidence type="ECO:0000256" key="6">
    <source>
        <dbReference type="ARBA" id="ARBA00022723"/>
    </source>
</evidence>
<dbReference type="PANTHER" id="PTHR38674">
    <property type="entry name" value="ALKANE 1-MONOOXYGENASE 1"/>
    <property type="match status" value="1"/>
</dbReference>
<feature type="transmembrane region" description="Helical" evidence="12">
    <location>
        <begin position="28"/>
        <end position="46"/>
    </location>
</feature>
<evidence type="ECO:0000256" key="11">
    <source>
        <dbReference type="ARBA" id="ARBA00023136"/>
    </source>
</evidence>
<feature type="transmembrane region" description="Helical" evidence="12">
    <location>
        <begin position="5"/>
        <end position="22"/>
    </location>
</feature>
<gene>
    <name evidence="14" type="ORF">Aconfl_18020</name>
</gene>
<comment type="caution">
    <text evidence="14">The sequence shown here is derived from an EMBL/GenBank/DDBJ whole genome shotgun (WGS) entry which is preliminary data.</text>
</comment>
<evidence type="ECO:0000256" key="2">
    <source>
        <dbReference type="ARBA" id="ARBA00010823"/>
    </source>
</evidence>
<dbReference type="CDD" id="cd03512">
    <property type="entry name" value="Alkane-hydroxylase"/>
    <property type="match status" value="1"/>
</dbReference>
<evidence type="ECO:0000313" key="15">
    <source>
        <dbReference type="Proteomes" id="UP001338309"/>
    </source>
</evidence>
<keyword evidence="5 12" id="KW-0812">Transmembrane</keyword>
<feature type="transmembrane region" description="Helical" evidence="12">
    <location>
        <begin position="67"/>
        <end position="88"/>
    </location>
</feature>
<keyword evidence="10" id="KW-0503">Monooxygenase</keyword>
<keyword evidence="11 12" id="KW-0472">Membrane</keyword>
<dbReference type="EMBL" id="BTPD01000005">
    <property type="protein sequence ID" value="GMQ29159.1"/>
    <property type="molecule type" value="Genomic_DNA"/>
</dbReference>
<feature type="transmembrane region" description="Helical" evidence="12">
    <location>
        <begin position="100"/>
        <end position="120"/>
    </location>
</feature>
<evidence type="ECO:0000256" key="10">
    <source>
        <dbReference type="ARBA" id="ARBA00023033"/>
    </source>
</evidence>
<evidence type="ECO:0000256" key="12">
    <source>
        <dbReference type="SAM" id="Phobius"/>
    </source>
</evidence>
<evidence type="ECO:0000256" key="7">
    <source>
        <dbReference type="ARBA" id="ARBA00022989"/>
    </source>
</evidence>
<evidence type="ECO:0000256" key="4">
    <source>
        <dbReference type="ARBA" id="ARBA00022519"/>
    </source>
</evidence>
<feature type="domain" description="Fatty acid desaturase" evidence="13">
    <location>
        <begin position="104"/>
        <end position="322"/>
    </location>
</feature>
<proteinExistence type="inferred from homology"/>
<keyword evidence="6" id="KW-0479">Metal-binding</keyword>
<keyword evidence="3" id="KW-1003">Cell membrane</keyword>
<reference evidence="14 15" key="1">
    <citation type="submission" date="2023-08" db="EMBL/GenBank/DDBJ databases">
        <title>Draft genome sequence of Algoriphagus confluentis.</title>
        <authorList>
            <person name="Takatani N."/>
            <person name="Hosokawa M."/>
            <person name="Sawabe T."/>
        </authorList>
    </citation>
    <scope>NUCLEOTIDE SEQUENCE [LARGE SCALE GENOMIC DNA]</scope>
    <source>
        <strain evidence="14 15">NBRC 111222</strain>
    </source>
</reference>
<dbReference type="PANTHER" id="PTHR38674:SF1">
    <property type="entry name" value="ALKANE 1-MONOOXYGENASE 1"/>
    <property type="match status" value="1"/>
</dbReference>
<evidence type="ECO:0000259" key="13">
    <source>
        <dbReference type="Pfam" id="PF00487"/>
    </source>
</evidence>
<comment type="subcellular location">
    <subcellularLocation>
        <location evidence="1">Cell inner membrane</location>
        <topology evidence="1">Multi-pass membrane protein</topology>
    </subcellularLocation>
</comment>
<evidence type="ECO:0000256" key="5">
    <source>
        <dbReference type="ARBA" id="ARBA00022692"/>
    </source>
</evidence>
<dbReference type="InterPro" id="IPR033885">
    <property type="entry name" value="AlkB/XylM"/>
</dbReference>
<accession>A0ABQ6PMH4</accession>
<protein>
    <submittedName>
        <fullName evidence="14">Alkane 1-monooxygenase</fullName>
    </submittedName>
</protein>
<keyword evidence="9" id="KW-0408">Iron</keyword>
<sequence>MNLRAAKYLLVYIIPLVVAFSLWSANAWSYSALIFVFGLIPLVELFTRSSSKNLEALEEELVKKDRAYDWILYFLVPVQYAMLAYFLFQISQEGLSISTKIGMALAYGMSCGVLGINAAHELGHRSTWYEQLMSKMLLLTTLYMHFFIEHNRGHHRNVATDEDPASSRLGENVYTFFFRTITGSYRSAWRLEKERLNKKSLPFWSLENEMLRFQLIQLVLLGAIWFAFGWETLLFFGLGALVGILLLETVNYIEHYGLRREKKNGHYERTLPIHSWNSNHPIGRMILLELSRHSDHHYIASRKYQVLRHHEESPQMPTGYPGMMLLALIPPLWFRVMNGEIQRFNSSLALEKS</sequence>
<dbReference type="RefSeq" id="WP_338223884.1">
    <property type="nucleotide sequence ID" value="NZ_BTPD01000005.1"/>
</dbReference>
<dbReference type="Pfam" id="PF00487">
    <property type="entry name" value="FA_desaturase"/>
    <property type="match status" value="1"/>
</dbReference>
<keyword evidence="4" id="KW-0997">Cell inner membrane</keyword>
<comment type="similarity">
    <text evidence="2">Belongs to the fatty acid desaturase type 1 family. AlkB subfamily.</text>
</comment>
<evidence type="ECO:0000256" key="9">
    <source>
        <dbReference type="ARBA" id="ARBA00023004"/>
    </source>
</evidence>
<evidence type="ECO:0000256" key="1">
    <source>
        <dbReference type="ARBA" id="ARBA00004429"/>
    </source>
</evidence>
<organism evidence="14 15">
    <name type="scientific">Algoriphagus confluentis</name>
    <dbReference type="NCBI Taxonomy" id="1697556"/>
    <lineage>
        <taxon>Bacteria</taxon>
        <taxon>Pseudomonadati</taxon>
        <taxon>Bacteroidota</taxon>
        <taxon>Cytophagia</taxon>
        <taxon>Cytophagales</taxon>
        <taxon>Cyclobacteriaceae</taxon>
        <taxon>Algoriphagus</taxon>
    </lineage>
</organism>
<evidence type="ECO:0000256" key="3">
    <source>
        <dbReference type="ARBA" id="ARBA00022475"/>
    </source>
</evidence>
<evidence type="ECO:0000256" key="8">
    <source>
        <dbReference type="ARBA" id="ARBA00023002"/>
    </source>
</evidence>